<dbReference type="InterPro" id="IPR008984">
    <property type="entry name" value="SMAD_FHA_dom_sf"/>
</dbReference>
<evidence type="ECO:0000256" key="1">
    <source>
        <dbReference type="SAM" id="Coils"/>
    </source>
</evidence>
<dbReference type="KEGG" id="psti:SOO65_06425"/>
<evidence type="ECO:0000313" key="4">
    <source>
        <dbReference type="EMBL" id="WPU66376.1"/>
    </source>
</evidence>
<accession>A0AAX4HTR2</accession>
<feature type="transmembrane region" description="Helical" evidence="2">
    <location>
        <begin position="254"/>
        <end position="281"/>
    </location>
</feature>
<dbReference type="PROSITE" id="PS50006">
    <property type="entry name" value="FHA_DOMAIN"/>
    <property type="match status" value="1"/>
</dbReference>
<reference evidence="4 5" key="1">
    <citation type="submission" date="2023-11" db="EMBL/GenBank/DDBJ databases">
        <title>Peredibacter starrii A3.12.</title>
        <authorList>
            <person name="Mitchell R.J."/>
        </authorList>
    </citation>
    <scope>NUCLEOTIDE SEQUENCE [LARGE SCALE GENOMIC DNA]</scope>
    <source>
        <strain evidence="4 5">A3.12</strain>
    </source>
</reference>
<keyword evidence="2" id="KW-0812">Transmembrane</keyword>
<keyword evidence="1" id="KW-0175">Coiled coil</keyword>
<sequence>MLAKLFRRKSVPTNDGELSGSVAPRLRFKKVFELQLTNMEDSPVYDLTHQLTIGSEIGNIVIADPSISPRHATFILQQEVISVIDHGSVSGTFVNGNKIPPGKYIILEESDVLKIGDLEIKIITKNISEEIEEVEEAIEETIADEPEEIDKKKFNVKKQAKVISIDAPNYATNSLVRLAAVIGDFLLAYSLLVVLQPFDEVRNFLDFIPSFALSLVDADWQGMWEAFIADYGFVGAMAEDAFAFFSNTLNPGPLVLMFMLVRLISTLIFGVSISELLLGVGSKGNILWRRIGGGLRVLVGMITGPFLVFDLPAVISRRTLKEFLTFTHTYLISKLWAVLGSIVILPLLLALALVAPLFQGFELPRAIEINERVDQRVKVKNQPESAATFTPVEDASQSLDLALTYNPDELVIIPHFKFHGVRNKIALKNGLQFYQKDQLATVGFEVFKNFDLKELLGIGMKGNVFLYDKFPQIYNFVYSAEDSNPAFKAKENQVTQLSFANEMIEFIKMSFALDAENALEKMQTETFFIKGLIDFKASFLSLLEYKDFDKIGFIKIGNTIFMKISFNKQRPFDLLMPLMKGEGRIFKVNFEKKENLEAVATKFYKYNLEKSNWNPDIKRGESEGMTALQVLDLFSTPKLKDIQPEKAQSLYGYYFETSSAILGHGDPVLVEVWKRNVSSLIQLLEALPAANTSESIQKLQQNFKDLLDALETKNMEYFGVSHSASV</sequence>
<dbReference type="SMART" id="SM00240">
    <property type="entry name" value="FHA"/>
    <property type="match status" value="1"/>
</dbReference>
<evidence type="ECO:0000259" key="3">
    <source>
        <dbReference type="PROSITE" id="PS50006"/>
    </source>
</evidence>
<dbReference type="Proteomes" id="UP001324634">
    <property type="component" value="Chromosome"/>
</dbReference>
<feature type="coiled-coil region" evidence="1">
    <location>
        <begin position="689"/>
        <end position="716"/>
    </location>
</feature>
<dbReference type="CDD" id="cd00060">
    <property type="entry name" value="FHA"/>
    <property type="match status" value="1"/>
</dbReference>
<evidence type="ECO:0000256" key="2">
    <source>
        <dbReference type="SAM" id="Phobius"/>
    </source>
</evidence>
<proteinExistence type="predicted"/>
<dbReference type="EMBL" id="CP139487">
    <property type="protein sequence ID" value="WPU66376.1"/>
    <property type="molecule type" value="Genomic_DNA"/>
</dbReference>
<feature type="transmembrane region" description="Helical" evidence="2">
    <location>
        <begin position="335"/>
        <end position="358"/>
    </location>
</feature>
<dbReference type="SUPFAM" id="SSF49879">
    <property type="entry name" value="SMAD/FHA domain"/>
    <property type="match status" value="1"/>
</dbReference>
<organism evidence="4 5">
    <name type="scientific">Peredibacter starrii</name>
    <dbReference type="NCBI Taxonomy" id="28202"/>
    <lineage>
        <taxon>Bacteria</taxon>
        <taxon>Pseudomonadati</taxon>
        <taxon>Bdellovibrionota</taxon>
        <taxon>Bacteriovoracia</taxon>
        <taxon>Bacteriovoracales</taxon>
        <taxon>Bacteriovoracaceae</taxon>
        <taxon>Peredibacter</taxon>
    </lineage>
</organism>
<dbReference type="InterPro" id="IPR050923">
    <property type="entry name" value="Cell_Proc_Reg/RNA_Proc"/>
</dbReference>
<keyword evidence="5" id="KW-1185">Reference proteome</keyword>
<dbReference type="RefSeq" id="WP_321398519.1">
    <property type="nucleotide sequence ID" value="NZ_CP139487.1"/>
</dbReference>
<dbReference type="AlphaFoldDB" id="A0AAX4HTR2"/>
<dbReference type="Gene3D" id="2.60.200.20">
    <property type="match status" value="1"/>
</dbReference>
<evidence type="ECO:0000313" key="5">
    <source>
        <dbReference type="Proteomes" id="UP001324634"/>
    </source>
</evidence>
<keyword evidence="2" id="KW-1133">Transmembrane helix</keyword>
<feature type="transmembrane region" description="Helical" evidence="2">
    <location>
        <begin position="293"/>
        <end position="315"/>
    </location>
</feature>
<dbReference type="Pfam" id="PF00498">
    <property type="entry name" value="FHA"/>
    <property type="match status" value="1"/>
</dbReference>
<dbReference type="PANTHER" id="PTHR23308">
    <property type="entry name" value="NUCLEAR INHIBITOR OF PROTEIN PHOSPHATASE-1"/>
    <property type="match status" value="1"/>
</dbReference>
<dbReference type="InterPro" id="IPR000253">
    <property type="entry name" value="FHA_dom"/>
</dbReference>
<keyword evidence="2" id="KW-0472">Membrane</keyword>
<name>A0AAX4HTR2_9BACT</name>
<protein>
    <submittedName>
        <fullName evidence="4">FHA domain-containing protein</fullName>
    </submittedName>
</protein>
<gene>
    <name evidence="4" type="ORF">SOO65_06425</name>
</gene>
<feature type="transmembrane region" description="Helical" evidence="2">
    <location>
        <begin position="175"/>
        <end position="195"/>
    </location>
</feature>
<feature type="domain" description="FHA" evidence="3">
    <location>
        <begin position="59"/>
        <end position="99"/>
    </location>
</feature>